<feature type="region of interest" description="Disordered" evidence="2">
    <location>
        <begin position="440"/>
        <end position="470"/>
    </location>
</feature>
<organism evidence="3 4">
    <name type="scientific">Blepharisma stoltei</name>
    <dbReference type="NCBI Taxonomy" id="1481888"/>
    <lineage>
        <taxon>Eukaryota</taxon>
        <taxon>Sar</taxon>
        <taxon>Alveolata</taxon>
        <taxon>Ciliophora</taxon>
        <taxon>Postciliodesmatophora</taxon>
        <taxon>Heterotrichea</taxon>
        <taxon>Heterotrichida</taxon>
        <taxon>Blepharismidae</taxon>
        <taxon>Blepharisma</taxon>
    </lineage>
</organism>
<accession>A0AAU9K4K6</accession>
<proteinExistence type="predicted"/>
<gene>
    <name evidence="3" type="ORF">BSTOLATCC_MIC56931</name>
</gene>
<evidence type="ECO:0000256" key="1">
    <source>
        <dbReference type="SAM" id="Coils"/>
    </source>
</evidence>
<protein>
    <recommendedName>
        <fullName evidence="5">Translin-associated factor X-interacting protein 1 N-terminal domain-containing protein</fullName>
    </recommendedName>
</protein>
<evidence type="ECO:0000313" key="4">
    <source>
        <dbReference type="Proteomes" id="UP001162131"/>
    </source>
</evidence>
<sequence>MKHNKKSLNKQLLPSLHHHSSTFSGVETLNPSSCQSPSLLAYSSKPELRKNIFLLTAGSSQSRTPVPTDISDSQTFRKSLQKSTKSECLSDRSSSQSFNSAVLKTKLDLVLALRSLVDDRKEKEKSRSLNRTKMIIKALEILSNEDGRYKDELRNIVQEIRNSVFIAKEEIEAEVLEHIYEKYPETLTDLDGLIPFYYLYPLNFKRKDSEDYCSIETVNKMKENYASEINTLKEEVAKFTELFQSKEKDNKKLSEETSKYKQEIQQKTKENFILLNKVSVLEREVINLRTCGDEDNKNIIGLQKKLKNYEETLQKSTSDYNFLNRNFYELKQKNDSMTNGYSTILCKLKQSYEVQEELERQISDLMKTNSILSDRAAVGYEGLTPRPNLAPIFKFLEVEIPNGSTVEKTNKLLKEIKAKELKKTVVRRGNTLRTTKIHSFQRKNSGLGDESKRSEEASTIQLQIPSIGND</sequence>
<keyword evidence="4" id="KW-1185">Reference proteome</keyword>
<feature type="coiled-coil region" evidence="1">
    <location>
        <begin position="299"/>
        <end position="375"/>
    </location>
</feature>
<feature type="compositionally biased region" description="Polar residues" evidence="2">
    <location>
        <begin position="457"/>
        <end position="470"/>
    </location>
</feature>
<dbReference type="AlphaFoldDB" id="A0AAU9K4K6"/>
<evidence type="ECO:0000256" key="2">
    <source>
        <dbReference type="SAM" id="MobiDB-lite"/>
    </source>
</evidence>
<evidence type="ECO:0008006" key="5">
    <source>
        <dbReference type="Google" id="ProtNLM"/>
    </source>
</evidence>
<feature type="coiled-coil region" evidence="1">
    <location>
        <begin position="215"/>
        <end position="270"/>
    </location>
</feature>
<reference evidence="3" key="1">
    <citation type="submission" date="2021-09" db="EMBL/GenBank/DDBJ databases">
        <authorList>
            <consortium name="AG Swart"/>
            <person name="Singh M."/>
            <person name="Singh A."/>
            <person name="Seah K."/>
            <person name="Emmerich C."/>
        </authorList>
    </citation>
    <scope>NUCLEOTIDE SEQUENCE</scope>
    <source>
        <strain evidence="3">ATCC30299</strain>
    </source>
</reference>
<name>A0AAU9K4K6_9CILI</name>
<dbReference type="EMBL" id="CAJZBQ010000055">
    <property type="protein sequence ID" value="CAG9332638.1"/>
    <property type="molecule type" value="Genomic_DNA"/>
</dbReference>
<comment type="caution">
    <text evidence="3">The sequence shown here is derived from an EMBL/GenBank/DDBJ whole genome shotgun (WGS) entry which is preliminary data.</text>
</comment>
<evidence type="ECO:0000313" key="3">
    <source>
        <dbReference type="EMBL" id="CAG9332638.1"/>
    </source>
</evidence>
<dbReference type="Proteomes" id="UP001162131">
    <property type="component" value="Unassembled WGS sequence"/>
</dbReference>
<keyword evidence="1" id="KW-0175">Coiled coil</keyword>